<dbReference type="Proteomes" id="UP001604336">
    <property type="component" value="Unassembled WGS sequence"/>
</dbReference>
<proteinExistence type="predicted"/>
<dbReference type="EMBL" id="JBFOLK010000006">
    <property type="protein sequence ID" value="KAL2505137.1"/>
    <property type="molecule type" value="Genomic_DNA"/>
</dbReference>
<keyword evidence="3" id="KW-1185">Reference proteome</keyword>
<evidence type="ECO:0000313" key="2">
    <source>
        <dbReference type="EMBL" id="KAL2505137.1"/>
    </source>
</evidence>
<evidence type="ECO:0000313" key="3">
    <source>
        <dbReference type="Proteomes" id="UP001604336"/>
    </source>
</evidence>
<reference evidence="3" key="1">
    <citation type="submission" date="2024-07" db="EMBL/GenBank/DDBJ databases">
        <title>Two chromosome-level genome assemblies of Korean endemic species Abeliophyllum distichum and Forsythia ovata (Oleaceae).</title>
        <authorList>
            <person name="Jang H."/>
        </authorList>
    </citation>
    <scope>NUCLEOTIDE SEQUENCE [LARGE SCALE GENOMIC DNA]</scope>
</reference>
<name>A0ABD1SXF2_9LAMI</name>
<comment type="caution">
    <text evidence="2">The sequence shown here is derived from an EMBL/GenBank/DDBJ whole genome shotgun (WGS) entry which is preliminary data.</text>
</comment>
<organism evidence="2 3">
    <name type="scientific">Abeliophyllum distichum</name>
    <dbReference type="NCBI Taxonomy" id="126358"/>
    <lineage>
        <taxon>Eukaryota</taxon>
        <taxon>Viridiplantae</taxon>
        <taxon>Streptophyta</taxon>
        <taxon>Embryophyta</taxon>
        <taxon>Tracheophyta</taxon>
        <taxon>Spermatophyta</taxon>
        <taxon>Magnoliopsida</taxon>
        <taxon>eudicotyledons</taxon>
        <taxon>Gunneridae</taxon>
        <taxon>Pentapetalae</taxon>
        <taxon>asterids</taxon>
        <taxon>lamiids</taxon>
        <taxon>Lamiales</taxon>
        <taxon>Oleaceae</taxon>
        <taxon>Forsythieae</taxon>
        <taxon>Abeliophyllum</taxon>
    </lineage>
</organism>
<feature type="compositionally biased region" description="Polar residues" evidence="1">
    <location>
        <begin position="21"/>
        <end position="30"/>
    </location>
</feature>
<evidence type="ECO:0000256" key="1">
    <source>
        <dbReference type="SAM" id="MobiDB-lite"/>
    </source>
</evidence>
<gene>
    <name evidence="2" type="ORF">Adt_20758</name>
</gene>
<protein>
    <submittedName>
        <fullName evidence="2">Uncharacterized protein</fullName>
    </submittedName>
</protein>
<sequence length="122" mass="13524">MGQETQRARAAKKKKFMKPIGTSSVRSHPSGSKKVDPITFIEENMKGVHYPHCDTLVVRAMVAQNGLGRMLVDNGTYEQMKIDALLEPSTEPLYNFTGNCVTPKGVIRLTLTMEKEPLTADT</sequence>
<feature type="region of interest" description="Disordered" evidence="1">
    <location>
        <begin position="1"/>
        <end position="34"/>
    </location>
</feature>
<accession>A0ABD1SXF2</accession>
<dbReference type="AlphaFoldDB" id="A0ABD1SXF2"/>